<evidence type="ECO:0000259" key="10">
    <source>
        <dbReference type="SMART" id="SM00839"/>
    </source>
</evidence>
<dbReference type="GO" id="GO:0006538">
    <property type="term" value="P:L-glutamate catabolic process"/>
    <property type="evidence" value="ECO:0007669"/>
    <property type="project" value="TreeGrafter"/>
</dbReference>
<dbReference type="Gene3D" id="3.40.50.10860">
    <property type="entry name" value="Leucine Dehydrogenase, chain A, domain 1"/>
    <property type="match status" value="1"/>
</dbReference>
<dbReference type="SUPFAM" id="SSF51735">
    <property type="entry name" value="NAD(P)-binding Rossmann-fold domains"/>
    <property type="match status" value="1"/>
</dbReference>
<feature type="active site" description="Proton donor" evidence="6">
    <location>
        <position position="161"/>
    </location>
</feature>
<evidence type="ECO:0000256" key="3">
    <source>
        <dbReference type="ARBA" id="ARBA00047867"/>
    </source>
</evidence>
<keyword evidence="7" id="KW-0520">NAD</keyword>
<evidence type="ECO:0000256" key="5">
    <source>
        <dbReference type="PIRNR" id="PIRNR000185"/>
    </source>
</evidence>
<comment type="catalytic activity">
    <reaction evidence="4">
        <text>L-glutamate + NADP(+) + H2O = 2-oxoglutarate + NH4(+) + NADPH + H(+)</text>
        <dbReference type="Rhea" id="RHEA:11612"/>
        <dbReference type="ChEBI" id="CHEBI:15377"/>
        <dbReference type="ChEBI" id="CHEBI:15378"/>
        <dbReference type="ChEBI" id="CHEBI:16810"/>
        <dbReference type="ChEBI" id="CHEBI:28938"/>
        <dbReference type="ChEBI" id="CHEBI:29985"/>
        <dbReference type="ChEBI" id="CHEBI:57783"/>
        <dbReference type="ChEBI" id="CHEBI:58349"/>
        <dbReference type="EC" id="1.4.1.3"/>
    </reaction>
</comment>
<dbReference type="SMART" id="SM00839">
    <property type="entry name" value="ELFV_dehydrog"/>
    <property type="match status" value="1"/>
</dbReference>
<dbReference type="OMA" id="AHECEVL"/>
<dbReference type="InterPro" id="IPR006096">
    <property type="entry name" value="Glu/Leu/Phe/Val/Trp_DH_C"/>
</dbReference>
<dbReference type="Gene3D" id="3.40.50.720">
    <property type="entry name" value="NAD(P)-binding Rossmann-like Domain"/>
    <property type="match status" value="1"/>
</dbReference>
<organism evidence="11 12">
    <name type="scientific">Naegleria fowleri</name>
    <name type="common">Brain eating amoeba</name>
    <dbReference type="NCBI Taxonomy" id="5763"/>
    <lineage>
        <taxon>Eukaryota</taxon>
        <taxon>Discoba</taxon>
        <taxon>Heterolobosea</taxon>
        <taxon>Tetramitia</taxon>
        <taxon>Eutetramitia</taxon>
        <taxon>Vahlkampfiidae</taxon>
        <taxon>Naegleria</taxon>
    </lineage>
</organism>
<dbReference type="GO" id="GO:0005739">
    <property type="term" value="C:mitochondrion"/>
    <property type="evidence" value="ECO:0007669"/>
    <property type="project" value="TreeGrafter"/>
</dbReference>
<sequence>MKQSLNFISKSAKTTNSVIHHHHNVSLINSIGAASQKAYKSTDASSGSGKFSLLGNVSYFYDKAAEVVSKQSNYPIGLLDYIKEPEAVYEFIIPVRRTKTMNSFDKDVTLLKAYRAQHSRHCLPCKGGIRYTRLSRDDIVGLSLMMTLKCSLNNIPFGGAKGGIDMDVNDYNPIELEKITRRYATELFTRQYMSPEVDVPGPDIGTTSRELSWIADVYRTFFPSNINSSACVTGKPVSQGGVRGRVEATGKGCYFAIRDFYADKEGNTPDDKVLLGKKVIVQGIGRVGSHTAQFLQRQGAIVVGLADSTGSIYNPNGLDVSQVLLHRQTKKTLMGFPEALSVRDPKELLKVDADILILAALENQINDSNVNDIQAKLIVEGANMPISATAYDTLLKRGHEVLPDIYANAGGVTASYFEWLKNLGHVQFGRMTRRAEEKHKRDMIDAITRLSGKQRLSQFEYQVLTSGSGEIDYVYSGLEGVQHDTWTQLKKVKEQYKVDLRTAAYISAIDSVAQSYTEMGVWP</sequence>
<dbReference type="Proteomes" id="UP000444721">
    <property type="component" value="Unassembled WGS sequence"/>
</dbReference>
<dbReference type="Pfam" id="PF02812">
    <property type="entry name" value="ELFV_dehydrog_N"/>
    <property type="match status" value="1"/>
</dbReference>
<keyword evidence="2 5" id="KW-0560">Oxidoreductase</keyword>
<dbReference type="VEuPathDB" id="AmoebaDB:FDP41_005210"/>
<dbReference type="PANTHER" id="PTHR11606">
    <property type="entry name" value="GLUTAMATE DEHYDROGENASE"/>
    <property type="match status" value="1"/>
</dbReference>
<evidence type="ECO:0000256" key="4">
    <source>
        <dbReference type="ARBA" id="ARBA00048577"/>
    </source>
</evidence>
<dbReference type="OrthoDB" id="6718861at2759"/>
<evidence type="ECO:0000313" key="12">
    <source>
        <dbReference type="Proteomes" id="UP000444721"/>
    </source>
</evidence>
<dbReference type="InterPro" id="IPR006095">
    <property type="entry name" value="Glu/Leu/Phe/Val/Trp_DH"/>
</dbReference>
<dbReference type="InterPro" id="IPR046346">
    <property type="entry name" value="Aminoacid_DH-like_N_sf"/>
</dbReference>
<feature type="binding site" evidence="7">
    <location>
        <position position="415"/>
    </location>
    <ligand>
        <name>substrate</name>
    </ligand>
</feature>
<dbReference type="PRINTS" id="PR00082">
    <property type="entry name" value="GLFDHDRGNASE"/>
</dbReference>
<dbReference type="GeneID" id="68112428"/>
<dbReference type="RefSeq" id="XP_044560596.1">
    <property type="nucleotide sequence ID" value="XM_044708711.1"/>
</dbReference>
<reference evidence="11 12" key="1">
    <citation type="journal article" date="2019" name="Sci. Rep.">
        <title>Nanopore sequencing improves the draft genome of the human pathogenic amoeba Naegleria fowleri.</title>
        <authorList>
            <person name="Liechti N."/>
            <person name="Schurch N."/>
            <person name="Bruggmann R."/>
            <person name="Wittwer M."/>
        </authorList>
    </citation>
    <scope>NUCLEOTIDE SEQUENCE [LARGE SCALE GENOMIC DNA]</scope>
    <source>
        <strain evidence="11 12">ATCC 30894</strain>
    </source>
</reference>
<dbReference type="PANTHER" id="PTHR11606:SF13">
    <property type="entry name" value="GLUTAMATE DEHYDROGENASE 1, MITOCHONDRIAL"/>
    <property type="match status" value="1"/>
</dbReference>
<dbReference type="GO" id="GO:0000166">
    <property type="term" value="F:nucleotide binding"/>
    <property type="evidence" value="ECO:0007669"/>
    <property type="project" value="UniProtKB-KW"/>
</dbReference>
<evidence type="ECO:0000256" key="2">
    <source>
        <dbReference type="ARBA" id="ARBA00023002"/>
    </source>
</evidence>
<dbReference type="InterPro" id="IPR033922">
    <property type="entry name" value="NAD_bind_Glu_DH"/>
</dbReference>
<evidence type="ECO:0000256" key="7">
    <source>
        <dbReference type="PIRSR" id="PIRSR000185-2"/>
    </source>
</evidence>
<comment type="similarity">
    <text evidence="1 5 9">Belongs to the Glu/Leu/Phe/Val dehydrogenases family.</text>
</comment>
<feature type="binding site" evidence="7">
    <location>
        <position position="149"/>
    </location>
    <ligand>
        <name>substrate</name>
    </ligand>
</feature>
<evidence type="ECO:0000256" key="9">
    <source>
        <dbReference type="RuleBase" id="RU004417"/>
    </source>
</evidence>
<dbReference type="VEuPathDB" id="AmoebaDB:NF0124260"/>
<proteinExistence type="inferred from homology"/>
<evidence type="ECO:0000256" key="1">
    <source>
        <dbReference type="ARBA" id="ARBA00006382"/>
    </source>
</evidence>
<evidence type="ECO:0000256" key="8">
    <source>
        <dbReference type="PIRSR" id="PIRSR000185-3"/>
    </source>
</evidence>
<dbReference type="EMBL" id="VFQX01000043">
    <property type="protein sequence ID" value="KAF0975883.1"/>
    <property type="molecule type" value="Genomic_DNA"/>
</dbReference>
<evidence type="ECO:0000313" key="11">
    <source>
        <dbReference type="EMBL" id="KAF0975883.1"/>
    </source>
</evidence>
<dbReference type="InterPro" id="IPR014362">
    <property type="entry name" value="Glu_DH"/>
</dbReference>
<feature type="domain" description="Glutamate/phenylalanine/leucine/valine/L-tryptophan dehydrogenase C-terminal" evidence="10">
    <location>
        <begin position="242"/>
        <end position="520"/>
    </location>
</feature>
<dbReference type="SUPFAM" id="SSF53223">
    <property type="entry name" value="Aminoacid dehydrogenase-like, N-terminal domain"/>
    <property type="match status" value="1"/>
</dbReference>
<dbReference type="AlphaFoldDB" id="A0A6A5BDA3"/>
<keyword evidence="12" id="KW-1185">Reference proteome</keyword>
<dbReference type="InterPro" id="IPR006097">
    <property type="entry name" value="Glu/Leu/Phe/Val/Trp_DH_dimer"/>
</dbReference>
<dbReference type="PIRSF" id="PIRSF000185">
    <property type="entry name" value="Glu_DH"/>
    <property type="match status" value="1"/>
</dbReference>
<gene>
    <name evidence="11" type="ORF">FDP41_005210</name>
</gene>
<comment type="caution">
    <text evidence="11">The sequence shown here is derived from an EMBL/GenBank/DDBJ whole genome shotgun (WGS) entry which is preliminary data.</text>
</comment>
<dbReference type="InterPro" id="IPR036291">
    <property type="entry name" value="NAD(P)-bd_dom_sf"/>
</dbReference>
<dbReference type="Pfam" id="PF00208">
    <property type="entry name" value="ELFV_dehydrog"/>
    <property type="match status" value="1"/>
</dbReference>
<feature type="binding site" evidence="7">
    <location>
        <position position="249"/>
    </location>
    <ligand>
        <name>NAD(+)</name>
        <dbReference type="ChEBI" id="CHEBI:57540"/>
    </ligand>
</feature>
<dbReference type="VEuPathDB" id="AmoebaDB:NfTy_052470"/>
<comment type="catalytic activity">
    <reaction evidence="3">
        <text>L-glutamate + NAD(+) + H2O = 2-oxoglutarate + NH4(+) + NADH + H(+)</text>
        <dbReference type="Rhea" id="RHEA:15133"/>
        <dbReference type="ChEBI" id="CHEBI:15377"/>
        <dbReference type="ChEBI" id="CHEBI:15378"/>
        <dbReference type="ChEBI" id="CHEBI:16810"/>
        <dbReference type="ChEBI" id="CHEBI:28938"/>
        <dbReference type="ChEBI" id="CHEBI:29985"/>
        <dbReference type="ChEBI" id="CHEBI:57540"/>
        <dbReference type="ChEBI" id="CHEBI:57945"/>
        <dbReference type="EC" id="1.4.1.3"/>
    </reaction>
</comment>
<accession>A0A6A5BDA3</accession>
<name>A0A6A5BDA3_NAEFO</name>
<dbReference type="GO" id="GO:0004352">
    <property type="term" value="F:glutamate dehydrogenase (NAD+) activity"/>
    <property type="evidence" value="ECO:0007669"/>
    <property type="project" value="TreeGrafter"/>
</dbReference>
<feature type="site" description="Important for catalysis" evidence="8">
    <location>
        <position position="203"/>
    </location>
</feature>
<evidence type="ECO:0000256" key="6">
    <source>
        <dbReference type="PIRSR" id="PIRSR000185-1"/>
    </source>
</evidence>
<dbReference type="CDD" id="cd01076">
    <property type="entry name" value="NAD_bind_1_Glu_DH"/>
    <property type="match status" value="1"/>
</dbReference>
<protein>
    <recommendedName>
        <fullName evidence="5">Glutamate dehydrogenase</fullName>
    </recommendedName>
</protein>
<keyword evidence="7" id="KW-0547">Nucleotide-binding</keyword>
<feature type="binding site" evidence="7">
    <location>
        <position position="126"/>
    </location>
    <ligand>
        <name>substrate</name>
    </ligand>
</feature>